<keyword evidence="3" id="KW-1185">Reference proteome</keyword>
<sequence>MKSDDKPETNRGPLSAYLLSPHTTSYRKKKKSNDFNCRHGRKKNVSYGSSASWAHPRLSERPLATGELSRNSELIGGCRIMRSSLQWLSLRRYLWMRRSENIVFFARLSVFGLT</sequence>
<dbReference type="Proteomes" id="UP001054945">
    <property type="component" value="Unassembled WGS sequence"/>
</dbReference>
<protein>
    <submittedName>
        <fullName evidence="2">Uncharacterized protein</fullName>
    </submittedName>
</protein>
<dbReference type="AlphaFoldDB" id="A0AAV4T939"/>
<organism evidence="2 3">
    <name type="scientific">Caerostris extrusa</name>
    <name type="common">Bark spider</name>
    <name type="synonym">Caerostris bankana</name>
    <dbReference type="NCBI Taxonomy" id="172846"/>
    <lineage>
        <taxon>Eukaryota</taxon>
        <taxon>Metazoa</taxon>
        <taxon>Ecdysozoa</taxon>
        <taxon>Arthropoda</taxon>
        <taxon>Chelicerata</taxon>
        <taxon>Arachnida</taxon>
        <taxon>Araneae</taxon>
        <taxon>Araneomorphae</taxon>
        <taxon>Entelegynae</taxon>
        <taxon>Araneoidea</taxon>
        <taxon>Araneidae</taxon>
        <taxon>Caerostris</taxon>
    </lineage>
</organism>
<reference evidence="2 3" key="1">
    <citation type="submission" date="2021-06" db="EMBL/GenBank/DDBJ databases">
        <title>Caerostris extrusa draft genome.</title>
        <authorList>
            <person name="Kono N."/>
            <person name="Arakawa K."/>
        </authorList>
    </citation>
    <scope>NUCLEOTIDE SEQUENCE [LARGE SCALE GENOMIC DNA]</scope>
</reference>
<accession>A0AAV4T939</accession>
<feature type="region of interest" description="Disordered" evidence="1">
    <location>
        <begin position="24"/>
        <end position="49"/>
    </location>
</feature>
<evidence type="ECO:0000313" key="3">
    <source>
        <dbReference type="Proteomes" id="UP001054945"/>
    </source>
</evidence>
<dbReference type="EMBL" id="BPLR01010866">
    <property type="protein sequence ID" value="GIY42565.1"/>
    <property type="molecule type" value="Genomic_DNA"/>
</dbReference>
<name>A0AAV4T939_CAEEX</name>
<evidence type="ECO:0000313" key="2">
    <source>
        <dbReference type="EMBL" id="GIY42565.1"/>
    </source>
</evidence>
<comment type="caution">
    <text evidence="2">The sequence shown here is derived from an EMBL/GenBank/DDBJ whole genome shotgun (WGS) entry which is preliminary data.</text>
</comment>
<evidence type="ECO:0000256" key="1">
    <source>
        <dbReference type="SAM" id="MobiDB-lite"/>
    </source>
</evidence>
<gene>
    <name evidence="2" type="ORF">CEXT_404641</name>
</gene>
<proteinExistence type="predicted"/>